<feature type="compositionally biased region" description="Polar residues" evidence="1">
    <location>
        <begin position="38"/>
        <end position="56"/>
    </location>
</feature>
<dbReference type="EMBL" id="JABCRI010000011">
    <property type="protein sequence ID" value="KAF8398299.1"/>
    <property type="molecule type" value="Genomic_DNA"/>
</dbReference>
<feature type="transmembrane region" description="Helical" evidence="2">
    <location>
        <begin position="439"/>
        <end position="458"/>
    </location>
</feature>
<name>A0A835DFH3_TETSI</name>
<keyword evidence="4" id="KW-1185">Reference proteome</keyword>
<protein>
    <submittedName>
        <fullName evidence="3">Uncharacterized protein</fullName>
    </submittedName>
</protein>
<keyword evidence="2" id="KW-0812">Transmembrane</keyword>
<sequence length="462" mass="51301">MVSMTRCSWVFSLNAINGVSSSPSTNLRTRPSRIPQISASLSDSNAESPLPNSLNSSEDESGSLDPAKVAFAKAKAYKKLIQSKPTPKQVQNPVSESSEIGNTNNGSVSVKLAMEKARKYKMNKGDLGIEVSISNNNVEEKDRDPGLEEAKVGILGDGFVEKMVIKKEEPKISGIDFIGLDFSDKKMSRRLPAGLVPFVDPFPEGDLPEVELIVGDNSKFGAPTPLELEPTEEDNSDFYKPKVSTWGVFPRPGNISKTFGGGRVIRPGEVLETEEDKAAKQARTKELLAAYKKKMGLNIDAKLKSECEKAMKEGDYLMVLGKLKEALPYYEKVMNKLPFQSELHGVAALQWSVCQDSLSRPNEARLMYEKLQSHPIVQVRKKARQFLFSFQAMEMMKLTRTSFSPKATDYQNYFEAFIEDKANYPLRGAEDKEDALSQVLPYIMFLASPILIVLFIAIQKGM</sequence>
<organism evidence="3 4">
    <name type="scientific">Tetracentron sinense</name>
    <name type="common">Spur-leaf</name>
    <dbReference type="NCBI Taxonomy" id="13715"/>
    <lineage>
        <taxon>Eukaryota</taxon>
        <taxon>Viridiplantae</taxon>
        <taxon>Streptophyta</taxon>
        <taxon>Embryophyta</taxon>
        <taxon>Tracheophyta</taxon>
        <taxon>Spermatophyta</taxon>
        <taxon>Magnoliopsida</taxon>
        <taxon>Trochodendrales</taxon>
        <taxon>Trochodendraceae</taxon>
        <taxon>Tetracentron</taxon>
    </lineage>
</organism>
<feature type="compositionally biased region" description="Polar residues" evidence="1">
    <location>
        <begin position="83"/>
        <end position="105"/>
    </location>
</feature>
<dbReference type="PANTHER" id="PTHR35482:SF1">
    <property type="entry name" value="CYTOCHROME C OXIDASE SUBUNIT"/>
    <property type="match status" value="1"/>
</dbReference>
<accession>A0A835DFH3</accession>
<dbReference type="PANTHER" id="PTHR35482">
    <property type="entry name" value="CYTOCHROME C OXIDASE SUBUNIT"/>
    <property type="match status" value="1"/>
</dbReference>
<dbReference type="Proteomes" id="UP000655225">
    <property type="component" value="Unassembled WGS sequence"/>
</dbReference>
<feature type="region of interest" description="Disordered" evidence="1">
    <location>
        <begin position="82"/>
        <end position="105"/>
    </location>
</feature>
<comment type="caution">
    <text evidence="3">The sequence shown here is derived from an EMBL/GenBank/DDBJ whole genome shotgun (WGS) entry which is preliminary data.</text>
</comment>
<reference evidence="3 4" key="1">
    <citation type="submission" date="2020-04" db="EMBL/GenBank/DDBJ databases">
        <title>Plant Genome Project.</title>
        <authorList>
            <person name="Zhang R.-G."/>
        </authorList>
    </citation>
    <scope>NUCLEOTIDE SEQUENCE [LARGE SCALE GENOMIC DNA]</scope>
    <source>
        <strain evidence="3">YNK0</strain>
        <tissue evidence="3">Leaf</tissue>
    </source>
</reference>
<evidence type="ECO:0000256" key="2">
    <source>
        <dbReference type="SAM" id="Phobius"/>
    </source>
</evidence>
<dbReference type="OMA" id="ALPYMIF"/>
<gene>
    <name evidence="3" type="ORF">HHK36_017226</name>
</gene>
<evidence type="ECO:0000256" key="1">
    <source>
        <dbReference type="SAM" id="MobiDB-lite"/>
    </source>
</evidence>
<evidence type="ECO:0000313" key="4">
    <source>
        <dbReference type="Proteomes" id="UP000655225"/>
    </source>
</evidence>
<dbReference type="OrthoDB" id="206869at2759"/>
<proteinExistence type="predicted"/>
<keyword evidence="2" id="KW-0472">Membrane</keyword>
<feature type="region of interest" description="Disordered" evidence="1">
    <location>
        <begin position="38"/>
        <end position="64"/>
    </location>
</feature>
<keyword evidence="2" id="KW-1133">Transmembrane helix</keyword>
<dbReference type="AlphaFoldDB" id="A0A835DFH3"/>
<evidence type="ECO:0000313" key="3">
    <source>
        <dbReference type="EMBL" id="KAF8398299.1"/>
    </source>
</evidence>